<dbReference type="InterPro" id="IPR036013">
    <property type="entry name" value="Band_7/SPFH_dom_sf"/>
</dbReference>
<feature type="domain" description="Band 7" evidence="3">
    <location>
        <begin position="25"/>
        <end position="195"/>
    </location>
</feature>
<accession>A0A9Y1BM57</accession>
<dbReference type="EMBL" id="CP084166">
    <property type="protein sequence ID" value="UJG40789.1"/>
    <property type="molecule type" value="Genomic_DNA"/>
</dbReference>
<sequence length="392" mass="45066">MAEWYVYLIIGIVVLIVLGLMFYASRYRKFDTSFYVIHFRGGKVIRAGQGGKAVVLPLIDEIRTIPVTTQSTFLEAKEKVVSREFQEISVTAFVFWRVVDPEVAFARVVWDQSSPAYVENIIKNATESIIRTVTANMQLEKIIRDRQAIIESVVKELHTLTRDWGLIIESVEIREIEIIDPKLKENVSAIMKIEQEKLARLKKADMEETTKLRDLEVQRKVEMERQGVQLDIETKQKDREIKIQELEKKRTEVEAKTYQTKVEIEANAEKYRKIASEVDVEAEKIRRMAAAKQFELESRAKGEAAMILEARKAEAEGILARIQALAKADSRFFQEMIIARLPEIYQNLEIDKMIITGSKEDAFSTIANSIAPFLQIIPELAEKSKLAEQKKK</sequence>
<dbReference type="PANTHER" id="PTHR10264:SF19">
    <property type="entry name" value="AT06885P-RELATED"/>
    <property type="match status" value="1"/>
</dbReference>
<name>A0A9Y1BM57_9ARCH</name>
<dbReference type="PANTHER" id="PTHR10264">
    <property type="entry name" value="BAND 7 PROTEIN-RELATED"/>
    <property type="match status" value="1"/>
</dbReference>
<evidence type="ECO:0000256" key="1">
    <source>
        <dbReference type="ARBA" id="ARBA00008164"/>
    </source>
</evidence>
<comment type="similarity">
    <text evidence="1">Belongs to the band 7/mec-2 family.</text>
</comment>
<dbReference type="InterPro" id="IPR043202">
    <property type="entry name" value="Band-7_stomatin-like"/>
</dbReference>
<dbReference type="Pfam" id="PF01145">
    <property type="entry name" value="Band_7"/>
    <property type="match status" value="1"/>
</dbReference>
<keyword evidence="2" id="KW-0472">Membrane</keyword>
<dbReference type="Gene3D" id="3.30.479.30">
    <property type="entry name" value="Band 7 domain"/>
    <property type="match status" value="1"/>
</dbReference>
<protein>
    <recommendedName>
        <fullName evidence="3">Band 7 domain-containing protein</fullName>
    </recommendedName>
</protein>
<dbReference type="SUPFAM" id="SSF117892">
    <property type="entry name" value="Band 7/SPFH domain"/>
    <property type="match status" value="1"/>
</dbReference>
<organism evidence="4">
    <name type="scientific">Candidatus Heimdallarchaeum aukensis</name>
    <dbReference type="NCBI Taxonomy" id="2876573"/>
    <lineage>
        <taxon>Archaea</taxon>
        <taxon>Promethearchaeati</taxon>
        <taxon>Candidatus Heimdallarchaeota</taxon>
        <taxon>Candidatus Heimdallarchaeia (ex Rinke et al. 2021) (nom. nud.)</taxon>
        <taxon>Candidatus Heimdallarchaeales</taxon>
        <taxon>Candidatus Heimdallarchaeaceae</taxon>
        <taxon>Candidatus Heimdallarchaeum</taxon>
    </lineage>
</organism>
<reference evidence="4" key="1">
    <citation type="journal article" date="2022" name="Nat. Microbiol.">
        <title>Unique mobile elements and scalable gene flow at the prokaryote-eukaryote boundary revealed by circularized Asgard archaea genomes.</title>
        <authorList>
            <person name="Wu F."/>
            <person name="Speth D.R."/>
            <person name="Philosof A."/>
            <person name="Cremiere A."/>
            <person name="Narayanan A."/>
            <person name="Barco R.A."/>
            <person name="Connon S.A."/>
            <person name="Amend J.P."/>
            <person name="Antoshechkin I.A."/>
            <person name="Orphan V.J."/>
        </authorList>
    </citation>
    <scope>NUCLEOTIDE SEQUENCE</scope>
    <source>
        <strain evidence="4">PM71</strain>
    </source>
</reference>
<gene>
    <name evidence="4" type="ORF">K9W45_13250</name>
</gene>
<dbReference type="Proteomes" id="UP001201020">
    <property type="component" value="Chromosome"/>
</dbReference>
<dbReference type="InterPro" id="IPR001107">
    <property type="entry name" value="Band_7"/>
</dbReference>
<dbReference type="SMART" id="SM00244">
    <property type="entry name" value="PHB"/>
    <property type="match status" value="1"/>
</dbReference>
<proteinExistence type="inferred from homology"/>
<feature type="transmembrane region" description="Helical" evidence="2">
    <location>
        <begin position="6"/>
        <end position="24"/>
    </location>
</feature>
<evidence type="ECO:0000259" key="3">
    <source>
        <dbReference type="SMART" id="SM00244"/>
    </source>
</evidence>
<keyword evidence="2" id="KW-1133">Transmembrane helix</keyword>
<evidence type="ECO:0000313" key="4">
    <source>
        <dbReference type="EMBL" id="UJG40789.1"/>
    </source>
</evidence>
<dbReference type="AlphaFoldDB" id="A0A9Y1BM57"/>
<evidence type="ECO:0000256" key="2">
    <source>
        <dbReference type="SAM" id="Phobius"/>
    </source>
</evidence>
<dbReference type="GO" id="GO:0005886">
    <property type="term" value="C:plasma membrane"/>
    <property type="evidence" value="ECO:0007669"/>
    <property type="project" value="InterPro"/>
</dbReference>
<keyword evidence="2" id="KW-0812">Transmembrane</keyword>